<reference evidence="1 2" key="1">
    <citation type="submission" date="2009-11" db="EMBL/GenBank/DDBJ databases">
        <authorList>
            <person name="Weinstock G."/>
            <person name="Sodergren E."/>
            <person name="Clifton S."/>
            <person name="Fulton L."/>
            <person name="Fulton B."/>
            <person name="Courtney L."/>
            <person name="Fronick C."/>
            <person name="Harrison M."/>
            <person name="Strong C."/>
            <person name="Farmer C."/>
            <person name="Delahaunty K."/>
            <person name="Markovic C."/>
            <person name="Hall O."/>
            <person name="Minx P."/>
            <person name="Tomlinson C."/>
            <person name="Mitreva M."/>
            <person name="Nelson J."/>
            <person name="Hou S."/>
            <person name="Wollam A."/>
            <person name="Pepin K.H."/>
            <person name="Johnson M."/>
            <person name="Bhonagiri V."/>
            <person name="Nash W.E."/>
            <person name="Warren W."/>
            <person name="Chinwalla A."/>
            <person name="Mardis E.R."/>
            <person name="Wilson R.K."/>
        </authorList>
    </citation>
    <scope>NUCLEOTIDE SEQUENCE [LARGE SCALE GENOMIC DNA]</scope>
    <source>
        <strain evidence="1 2">F0302</strain>
    </source>
</reference>
<dbReference type="EMBL" id="ACUZ02000061">
    <property type="protein sequence ID" value="EFB30475.1"/>
    <property type="molecule type" value="Genomic_DNA"/>
</dbReference>
<evidence type="ECO:0000313" key="2">
    <source>
        <dbReference type="Proteomes" id="UP000004079"/>
    </source>
</evidence>
<sequence>MAICIKSPCNLRHIALQFKSDYAVIQVRLQHNSSQITTHDD</sequence>
<dbReference type="AlphaFoldDB" id="D1QW24"/>
<proteinExistence type="predicted"/>
<protein>
    <submittedName>
        <fullName evidence="1">Uncharacterized protein</fullName>
    </submittedName>
</protein>
<dbReference type="Proteomes" id="UP000004079">
    <property type="component" value="Unassembled WGS sequence"/>
</dbReference>
<organism evidence="1 2">
    <name type="scientific">Segatella oris F0302</name>
    <dbReference type="NCBI Taxonomy" id="649760"/>
    <lineage>
        <taxon>Bacteria</taxon>
        <taxon>Pseudomonadati</taxon>
        <taxon>Bacteroidota</taxon>
        <taxon>Bacteroidia</taxon>
        <taxon>Bacteroidales</taxon>
        <taxon>Prevotellaceae</taxon>
        <taxon>Segatella</taxon>
    </lineage>
</organism>
<name>D1QW24_9BACT</name>
<gene>
    <name evidence="1" type="ORF">HMPREF0971_03219</name>
</gene>
<comment type="caution">
    <text evidence="1">The sequence shown here is derived from an EMBL/GenBank/DDBJ whole genome shotgun (WGS) entry which is preliminary data.</text>
</comment>
<evidence type="ECO:0000313" key="1">
    <source>
        <dbReference type="EMBL" id="EFB30475.1"/>
    </source>
</evidence>
<accession>D1QW24</accession>
<dbReference type="HOGENOM" id="CLU_3274644_0_0_10"/>
<dbReference type="STRING" id="649760.HMPREF0971_03219"/>